<sequence>MPLENNAFQVAAPSEVDDEWIVRMHMWGFSKPKVPMSACSGRLQKAENQPFDLGRKLPEFRDCLRQSFLRHQHKTTPKTNKRKS</sequence>
<organism evidence="1">
    <name type="scientific">Brassica oleracea</name>
    <name type="common">Wild cabbage</name>
    <dbReference type="NCBI Taxonomy" id="3712"/>
    <lineage>
        <taxon>Eukaryota</taxon>
        <taxon>Viridiplantae</taxon>
        <taxon>Streptophyta</taxon>
        <taxon>Embryophyta</taxon>
        <taxon>Tracheophyta</taxon>
        <taxon>Spermatophyta</taxon>
        <taxon>Magnoliopsida</taxon>
        <taxon>eudicotyledons</taxon>
        <taxon>Gunneridae</taxon>
        <taxon>Pentapetalae</taxon>
        <taxon>rosids</taxon>
        <taxon>malvids</taxon>
        <taxon>Brassicales</taxon>
        <taxon>Brassicaceae</taxon>
        <taxon>Brassiceae</taxon>
        <taxon>Brassica</taxon>
    </lineage>
</organism>
<proteinExistence type="predicted"/>
<gene>
    <name evidence="1" type="ORF">BOLC9T55700H</name>
</gene>
<dbReference type="AlphaFoldDB" id="A0A3P6DGF3"/>
<dbReference type="EMBL" id="LR031875">
    <property type="protein sequence ID" value="VDD30377.1"/>
    <property type="molecule type" value="Genomic_DNA"/>
</dbReference>
<evidence type="ECO:0000313" key="1">
    <source>
        <dbReference type="EMBL" id="VDD30377.1"/>
    </source>
</evidence>
<protein>
    <submittedName>
        <fullName evidence="1">Uncharacterized protein</fullName>
    </submittedName>
</protein>
<accession>A0A3P6DGF3</accession>
<reference evidence="1" key="1">
    <citation type="submission" date="2018-11" db="EMBL/GenBank/DDBJ databases">
        <authorList>
            <consortium name="Genoscope - CEA"/>
            <person name="William W."/>
        </authorList>
    </citation>
    <scope>NUCLEOTIDE SEQUENCE</scope>
</reference>
<name>A0A3P6DGF3_BRAOL</name>